<dbReference type="AlphaFoldDB" id="A0A1M5CMC9"/>
<proteinExistence type="predicted"/>
<dbReference type="Proteomes" id="UP000184501">
    <property type="component" value="Unassembled WGS sequence"/>
</dbReference>
<reference evidence="2 3" key="1">
    <citation type="submission" date="2016-11" db="EMBL/GenBank/DDBJ databases">
        <authorList>
            <person name="Jaros S."/>
            <person name="Januszkiewicz K."/>
            <person name="Wedrychowicz H."/>
        </authorList>
    </citation>
    <scope>NUCLEOTIDE SEQUENCE [LARGE SCALE GENOMIC DNA]</scope>
    <source>
        <strain evidence="2 3">DSM 44523</strain>
    </source>
</reference>
<dbReference type="OrthoDB" id="9027184at2"/>
<evidence type="ECO:0000259" key="1">
    <source>
        <dbReference type="Pfam" id="PF04865"/>
    </source>
</evidence>
<feature type="domain" description="Baseplate protein J-like barrel" evidence="1">
    <location>
        <begin position="406"/>
        <end position="444"/>
    </location>
</feature>
<dbReference type="EMBL" id="FQVN01000004">
    <property type="protein sequence ID" value="SHF55826.1"/>
    <property type="molecule type" value="Genomic_DNA"/>
</dbReference>
<dbReference type="InterPro" id="IPR011749">
    <property type="entry name" value="CHP02243"/>
</dbReference>
<protein>
    <submittedName>
        <fullName evidence="2">Putative baseplate assembly protein</fullName>
    </submittedName>
</protein>
<evidence type="ECO:0000313" key="2">
    <source>
        <dbReference type="EMBL" id="SHF55826.1"/>
    </source>
</evidence>
<keyword evidence="3" id="KW-1185">Reference proteome</keyword>
<sequence length="660" mass="70880">MTLEIPKLDRRTYADLVAEAHRRIRRFCPEWTDLNPSDPGVTLVELFAWLTETMLYELNQIPDRASLKFLELVGLRPRPALPAHAEVTFTANPQAERVVVPAGTQVAATGAGDALVVFESDEECALVPHALTDVVVVDGSSHVAVLTEGVRQPGAFRPLGWVPRVGNALYLGFSPPPGAPDDAAGRFPARLGLHVTLPPSARSGLARSCSSSGAQSDPDVRLVWEYWGRADESWWRPLPVLTDATAQLTVEGYLAVTGPEAIRPTRAVEGIGPRYWLRCRLAGGRYPKGREPEIEAVTPNTVPVHNLVTVRDELLGQSEGHPDESYRLLHSPVAAGSVEIEVRVDPERDLDPATTSPAPWRRVDDFLASRPGDRHYTVDVATGAVSFGDGRRGRIPPVDAEIIAVAYRHGGGAAGNVPAGAITTLLSELPGVDAATNLRPATGGADQQSLADLRREAPALLRHQNRAVTAADYAALARAVPGVADAVALPLAHPEHPGEKVPGAVTVVVVADTDDAQPKPGHDLVAAVCAELEPRRLVATELYVRAPGFVEVAVEAALLVERHDRGDVVRRRAESTVDSFLAPLQRDGDRRRARFQQWFLPARLSGLLASVPGVLTVQRLSVSVGGEPVGDLLKPIRLAPHQLVTHGRHNITTGLNQTCP</sequence>
<name>A0A1M5CMC9_STRHI</name>
<dbReference type="STRING" id="2017.SAMN05444320_10486"/>
<dbReference type="Pfam" id="PF04865">
    <property type="entry name" value="Baseplate_J"/>
    <property type="match status" value="1"/>
</dbReference>
<evidence type="ECO:0000313" key="3">
    <source>
        <dbReference type="Proteomes" id="UP000184501"/>
    </source>
</evidence>
<accession>A0A1M5CMC9</accession>
<dbReference type="RefSeq" id="WP_073482935.1">
    <property type="nucleotide sequence ID" value="NZ_FQVN01000004.1"/>
</dbReference>
<gene>
    <name evidence="2" type="ORF">SAMN05444320_10486</name>
</gene>
<dbReference type="InterPro" id="IPR006949">
    <property type="entry name" value="Barrel_Baseplate_J-like"/>
</dbReference>
<organism evidence="2 3">
    <name type="scientific">Streptoalloteichus hindustanus</name>
    <dbReference type="NCBI Taxonomy" id="2017"/>
    <lineage>
        <taxon>Bacteria</taxon>
        <taxon>Bacillati</taxon>
        <taxon>Actinomycetota</taxon>
        <taxon>Actinomycetes</taxon>
        <taxon>Pseudonocardiales</taxon>
        <taxon>Pseudonocardiaceae</taxon>
        <taxon>Streptoalloteichus</taxon>
    </lineage>
</organism>
<dbReference type="NCBIfam" id="TIGR02243">
    <property type="entry name" value="putative baseplate assembly protein"/>
    <property type="match status" value="1"/>
</dbReference>